<dbReference type="EMBL" id="KI925465">
    <property type="protein sequence ID" value="ETW76070.1"/>
    <property type="molecule type" value="Genomic_DNA"/>
</dbReference>
<feature type="region of interest" description="Disordered" evidence="1">
    <location>
        <begin position="1"/>
        <end position="77"/>
    </location>
</feature>
<reference evidence="2 3" key="1">
    <citation type="journal article" date="2012" name="New Phytol.">
        <title>Insight into trade-off between wood decay and parasitism from the genome of a fungal forest pathogen.</title>
        <authorList>
            <person name="Olson A."/>
            <person name="Aerts A."/>
            <person name="Asiegbu F."/>
            <person name="Belbahri L."/>
            <person name="Bouzid O."/>
            <person name="Broberg A."/>
            <person name="Canback B."/>
            <person name="Coutinho P.M."/>
            <person name="Cullen D."/>
            <person name="Dalman K."/>
            <person name="Deflorio G."/>
            <person name="van Diepen L.T."/>
            <person name="Dunand C."/>
            <person name="Duplessis S."/>
            <person name="Durling M."/>
            <person name="Gonthier P."/>
            <person name="Grimwood J."/>
            <person name="Fossdal C.G."/>
            <person name="Hansson D."/>
            <person name="Henrissat B."/>
            <person name="Hietala A."/>
            <person name="Himmelstrand K."/>
            <person name="Hoffmeister D."/>
            <person name="Hogberg N."/>
            <person name="James T.Y."/>
            <person name="Karlsson M."/>
            <person name="Kohler A."/>
            <person name="Kues U."/>
            <person name="Lee Y.H."/>
            <person name="Lin Y.C."/>
            <person name="Lind M."/>
            <person name="Lindquist E."/>
            <person name="Lombard V."/>
            <person name="Lucas S."/>
            <person name="Lunden K."/>
            <person name="Morin E."/>
            <person name="Murat C."/>
            <person name="Park J."/>
            <person name="Raffaello T."/>
            <person name="Rouze P."/>
            <person name="Salamov A."/>
            <person name="Schmutz J."/>
            <person name="Solheim H."/>
            <person name="Stahlberg J."/>
            <person name="Velez H."/>
            <person name="de Vries R.P."/>
            <person name="Wiebenga A."/>
            <person name="Woodward S."/>
            <person name="Yakovlev I."/>
            <person name="Garbelotto M."/>
            <person name="Martin F."/>
            <person name="Grigoriev I.V."/>
            <person name="Stenlid J."/>
        </authorList>
    </citation>
    <scope>NUCLEOTIDE SEQUENCE [LARGE SCALE GENOMIC DNA]</scope>
    <source>
        <strain evidence="2 3">TC 32-1</strain>
    </source>
</reference>
<proteinExistence type="predicted"/>
<organism evidence="2 3">
    <name type="scientific">Heterobasidion irregulare (strain TC 32-1)</name>
    <dbReference type="NCBI Taxonomy" id="747525"/>
    <lineage>
        <taxon>Eukaryota</taxon>
        <taxon>Fungi</taxon>
        <taxon>Dikarya</taxon>
        <taxon>Basidiomycota</taxon>
        <taxon>Agaricomycotina</taxon>
        <taxon>Agaricomycetes</taxon>
        <taxon>Russulales</taxon>
        <taxon>Bondarzewiaceae</taxon>
        <taxon>Heterobasidion</taxon>
        <taxon>Heterobasidion annosum species complex</taxon>
    </lineage>
</organism>
<feature type="region of interest" description="Disordered" evidence="1">
    <location>
        <begin position="116"/>
        <end position="152"/>
    </location>
</feature>
<dbReference type="Proteomes" id="UP000030671">
    <property type="component" value="Unassembled WGS sequence"/>
</dbReference>
<dbReference type="AlphaFoldDB" id="W4JSI0"/>
<dbReference type="InParanoid" id="W4JSI0"/>
<dbReference type="GeneID" id="20671580"/>
<evidence type="ECO:0000256" key="1">
    <source>
        <dbReference type="SAM" id="MobiDB-lite"/>
    </source>
</evidence>
<feature type="compositionally biased region" description="Low complexity" evidence="1">
    <location>
        <begin position="57"/>
        <end position="68"/>
    </location>
</feature>
<evidence type="ECO:0000313" key="2">
    <source>
        <dbReference type="EMBL" id="ETW76070.1"/>
    </source>
</evidence>
<dbReference type="eggNOG" id="ENOG502SSF6">
    <property type="taxonomic scope" value="Eukaryota"/>
</dbReference>
<dbReference type="RefSeq" id="XP_009552293.1">
    <property type="nucleotide sequence ID" value="XM_009553998.1"/>
</dbReference>
<dbReference type="HOGENOM" id="CLU_064558_0_0_1"/>
<protein>
    <submittedName>
        <fullName evidence="2">Uncharacterized protein</fullName>
    </submittedName>
</protein>
<dbReference type="KEGG" id="hir:HETIRDRAFT_330485"/>
<accession>W4JSI0</accession>
<feature type="compositionally biased region" description="Acidic residues" evidence="1">
    <location>
        <begin position="133"/>
        <end position="152"/>
    </location>
</feature>
<evidence type="ECO:0000313" key="3">
    <source>
        <dbReference type="Proteomes" id="UP000030671"/>
    </source>
</evidence>
<keyword evidence="3" id="KW-1185">Reference proteome</keyword>
<sequence>MEVTPRPSLSYPSTPSSKDVPYTPHKSSPLAELSPTSSPVSAAQARRRSQYKSTAPSSSHSRTAGSSSHAYKTRASSVRTRLFVSGIEVEEEPQRNTLLRERFKARYIERAVRAREQKIKQGRNWGTGSSSDGDADGDTEMEEGEEEDEDFMLNDELFRRIMASAKRKERHQYRVSYQLDVGSSLDPDMEDVEEWERELIGAGADIDLEPPDFDDDDEATALAAYAEECDLLEGLDAHADEIFSLSDLDDIDLGPQAPGVVRGESVDVDMS</sequence>
<dbReference type="OrthoDB" id="3268127at2759"/>
<name>W4JSI0_HETIT</name>
<gene>
    <name evidence="2" type="ORF">HETIRDRAFT_330485</name>
</gene>